<evidence type="ECO:0000313" key="9">
    <source>
        <dbReference type="EMBL" id="KAK4210376.1"/>
    </source>
</evidence>
<dbReference type="AlphaFoldDB" id="A0AAN6Y2Y2"/>
<evidence type="ECO:0000256" key="1">
    <source>
        <dbReference type="ARBA" id="ARBA00004141"/>
    </source>
</evidence>
<feature type="transmembrane region" description="Helical" evidence="7">
    <location>
        <begin position="23"/>
        <end position="46"/>
    </location>
</feature>
<feature type="transmembrane region" description="Helical" evidence="7">
    <location>
        <begin position="184"/>
        <end position="204"/>
    </location>
</feature>
<dbReference type="PANTHER" id="PTHR33048">
    <property type="entry name" value="PTH11-LIKE INTEGRAL MEMBRANE PROTEIN (AFU_ORTHOLOGUE AFUA_5G11245)"/>
    <property type="match status" value="1"/>
</dbReference>
<keyword evidence="10" id="KW-1185">Reference proteome</keyword>
<organism evidence="9 10">
    <name type="scientific">Rhypophila decipiens</name>
    <dbReference type="NCBI Taxonomy" id="261697"/>
    <lineage>
        <taxon>Eukaryota</taxon>
        <taxon>Fungi</taxon>
        <taxon>Dikarya</taxon>
        <taxon>Ascomycota</taxon>
        <taxon>Pezizomycotina</taxon>
        <taxon>Sordariomycetes</taxon>
        <taxon>Sordariomycetidae</taxon>
        <taxon>Sordariales</taxon>
        <taxon>Naviculisporaceae</taxon>
        <taxon>Rhypophila</taxon>
    </lineage>
</organism>
<evidence type="ECO:0000256" key="5">
    <source>
        <dbReference type="ARBA" id="ARBA00038359"/>
    </source>
</evidence>
<reference evidence="9" key="2">
    <citation type="submission" date="2023-05" db="EMBL/GenBank/DDBJ databases">
        <authorList>
            <consortium name="Lawrence Berkeley National Laboratory"/>
            <person name="Steindorff A."/>
            <person name="Hensen N."/>
            <person name="Bonometti L."/>
            <person name="Westerberg I."/>
            <person name="Brannstrom I.O."/>
            <person name="Guillou S."/>
            <person name="Cros-Aarteil S."/>
            <person name="Calhoun S."/>
            <person name="Haridas S."/>
            <person name="Kuo A."/>
            <person name="Mondo S."/>
            <person name="Pangilinan J."/>
            <person name="Riley R."/>
            <person name="Labutti K."/>
            <person name="Andreopoulos B."/>
            <person name="Lipzen A."/>
            <person name="Chen C."/>
            <person name="Yanf M."/>
            <person name="Daum C."/>
            <person name="Ng V."/>
            <person name="Clum A."/>
            <person name="Ohm R."/>
            <person name="Martin F."/>
            <person name="Silar P."/>
            <person name="Natvig D."/>
            <person name="Lalanne C."/>
            <person name="Gautier V."/>
            <person name="Ament-Velasquez S.L."/>
            <person name="Kruys A."/>
            <person name="Hutchinson M.I."/>
            <person name="Powell A.J."/>
            <person name="Barry K."/>
            <person name="Miller A.N."/>
            <person name="Grigoriev I.V."/>
            <person name="Debuchy R."/>
            <person name="Gladieux P."/>
            <person name="Thoren M.H."/>
            <person name="Johannesson H."/>
        </authorList>
    </citation>
    <scope>NUCLEOTIDE SEQUENCE</scope>
    <source>
        <strain evidence="9">PSN293</strain>
    </source>
</reference>
<dbReference type="GO" id="GO:0016020">
    <property type="term" value="C:membrane"/>
    <property type="evidence" value="ECO:0007669"/>
    <property type="project" value="UniProtKB-SubCell"/>
</dbReference>
<evidence type="ECO:0000259" key="8">
    <source>
        <dbReference type="Pfam" id="PF20684"/>
    </source>
</evidence>
<evidence type="ECO:0000256" key="2">
    <source>
        <dbReference type="ARBA" id="ARBA00022692"/>
    </source>
</evidence>
<sequence length="359" mass="39181">MSAPPPPPPPVDPGYHAGDRLDAIPLASVGTLLGIATITTALRIFWRIKPIWRIGADDITLVFALALTISWYGVDAAMYHHGRGLEGAVLDPWTVGPLIVADGVLWVWALCIIRISVALMLLRLKESRWWKSVLWTVIGVQICMLIVGTTMHLVMCRPLSARWAPTGTPPKECIEPAKFMIYGYVYSAFTIASDLTLSLLPITFIHSLTRPVHEKVLIGCLMAAGLAATGVAIARLFLIMGYVPVGTKGPVVSMLQDLLWGFELTIGILTASMPALKAPVHRVLLSWGLLPGSKSSSDMSPESFLDHLTNGSHVTRQMRRWDPSVRDPPDMYTLQKGPTRDLAGSETYLGSNFQSTPPV</sequence>
<feature type="domain" description="Rhodopsin" evidence="8">
    <location>
        <begin position="42"/>
        <end position="281"/>
    </location>
</feature>
<feature type="transmembrane region" description="Helical" evidence="7">
    <location>
        <begin position="258"/>
        <end position="276"/>
    </location>
</feature>
<feature type="region of interest" description="Disordered" evidence="6">
    <location>
        <begin position="321"/>
        <end position="359"/>
    </location>
</feature>
<comment type="similarity">
    <text evidence="5">Belongs to the SAT4 family.</text>
</comment>
<feature type="transmembrane region" description="Helical" evidence="7">
    <location>
        <begin position="99"/>
        <end position="121"/>
    </location>
</feature>
<keyword evidence="4 7" id="KW-0472">Membrane</keyword>
<dbReference type="Proteomes" id="UP001301769">
    <property type="component" value="Unassembled WGS sequence"/>
</dbReference>
<feature type="compositionally biased region" description="Polar residues" evidence="6">
    <location>
        <begin position="348"/>
        <end position="359"/>
    </location>
</feature>
<feature type="transmembrane region" description="Helical" evidence="7">
    <location>
        <begin position="58"/>
        <end position="79"/>
    </location>
</feature>
<reference evidence="9" key="1">
    <citation type="journal article" date="2023" name="Mol. Phylogenet. Evol.">
        <title>Genome-scale phylogeny and comparative genomics of the fungal order Sordariales.</title>
        <authorList>
            <person name="Hensen N."/>
            <person name="Bonometti L."/>
            <person name="Westerberg I."/>
            <person name="Brannstrom I.O."/>
            <person name="Guillou S."/>
            <person name="Cros-Aarteil S."/>
            <person name="Calhoun S."/>
            <person name="Haridas S."/>
            <person name="Kuo A."/>
            <person name="Mondo S."/>
            <person name="Pangilinan J."/>
            <person name="Riley R."/>
            <person name="LaButti K."/>
            <person name="Andreopoulos B."/>
            <person name="Lipzen A."/>
            <person name="Chen C."/>
            <person name="Yan M."/>
            <person name="Daum C."/>
            <person name="Ng V."/>
            <person name="Clum A."/>
            <person name="Steindorff A."/>
            <person name="Ohm R.A."/>
            <person name="Martin F."/>
            <person name="Silar P."/>
            <person name="Natvig D.O."/>
            <person name="Lalanne C."/>
            <person name="Gautier V."/>
            <person name="Ament-Velasquez S.L."/>
            <person name="Kruys A."/>
            <person name="Hutchinson M.I."/>
            <person name="Powell A.J."/>
            <person name="Barry K."/>
            <person name="Miller A.N."/>
            <person name="Grigoriev I.V."/>
            <person name="Debuchy R."/>
            <person name="Gladieux P."/>
            <person name="Hiltunen Thoren M."/>
            <person name="Johannesson H."/>
        </authorList>
    </citation>
    <scope>NUCLEOTIDE SEQUENCE</scope>
    <source>
        <strain evidence="9">PSN293</strain>
    </source>
</reference>
<dbReference type="Pfam" id="PF20684">
    <property type="entry name" value="Fung_rhodopsin"/>
    <property type="match status" value="1"/>
</dbReference>
<feature type="transmembrane region" description="Helical" evidence="7">
    <location>
        <begin position="216"/>
        <end position="238"/>
    </location>
</feature>
<proteinExistence type="inferred from homology"/>
<evidence type="ECO:0000256" key="6">
    <source>
        <dbReference type="SAM" id="MobiDB-lite"/>
    </source>
</evidence>
<comment type="subcellular location">
    <subcellularLocation>
        <location evidence="1">Membrane</location>
        <topology evidence="1">Multi-pass membrane protein</topology>
    </subcellularLocation>
</comment>
<keyword evidence="3 7" id="KW-1133">Transmembrane helix</keyword>
<comment type="caution">
    <text evidence="9">The sequence shown here is derived from an EMBL/GenBank/DDBJ whole genome shotgun (WGS) entry which is preliminary data.</text>
</comment>
<feature type="transmembrane region" description="Helical" evidence="7">
    <location>
        <begin position="133"/>
        <end position="155"/>
    </location>
</feature>
<accession>A0AAN6Y2Y2</accession>
<evidence type="ECO:0000256" key="3">
    <source>
        <dbReference type="ARBA" id="ARBA00022989"/>
    </source>
</evidence>
<evidence type="ECO:0000256" key="7">
    <source>
        <dbReference type="SAM" id="Phobius"/>
    </source>
</evidence>
<protein>
    <recommendedName>
        <fullName evidence="8">Rhodopsin domain-containing protein</fullName>
    </recommendedName>
</protein>
<name>A0AAN6Y2Y2_9PEZI</name>
<dbReference type="EMBL" id="MU858176">
    <property type="protein sequence ID" value="KAK4210376.1"/>
    <property type="molecule type" value="Genomic_DNA"/>
</dbReference>
<evidence type="ECO:0000256" key="4">
    <source>
        <dbReference type="ARBA" id="ARBA00023136"/>
    </source>
</evidence>
<dbReference type="InterPro" id="IPR049326">
    <property type="entry name" value="Rhodopsin_dom_fungi"/>
</dbReference>
<dbReference type="InterPro" id="IPR052337">
    <property type="entry name" value="SAT4-like"/>
</dbReference>
<keyword evidence="2 7" id="KW-0812">Transmembrane</keyword>
<gene>
    <name evidence="9" type="ORF">QBC37DRAFT_35374</name>
</gene>
<dbReference type="PANTHER" id="PTHR33048:SF129">
    <property type="entry name" value="INTEGRAL MEMBRANE PROTEIN-RELATED"/>
    <property type="match status" value="1"/>
</dbReference>
<evidence type="ECO:0000313" key="10">
    <source>
        <dbReference type="Proteomes" id="UP001301769"/>
    </source>
</evidence>